<feature type="compositionally biased region" description="Polar residues" evidence="1">
    <location>
        <begin position="261"/>
        <end position="274"/>
    </location>
</feature>
<accession>A0ABP0BLV0</accession>
<comment type="caution">
    <text evidence="2">The sequence shown here is derived from an EMBL/GenBank/DDBJ whole genome shotgun (WGS) entry which is preliminary data.</text>
</comment>
<reference evidence="2 3" key="1">
    <citation type="submission" date="2024-01" db="EMBL/GenBank/DDBJ databases">
        <authorList>
            <person name="Allen C."/>
            <person name="Tagirdzhanova G."/>
        </authorList>
    </citation>
    <scope>NUCLEOTIDE SEQUENCE [LARGE SCALE GENOMIC DNA]</scope>
</reference>
<keyword evidence="3" id="KW-1185">Reference proteome</keyword>
<proteinExistence type="predicted"/>
<dbReference type="EMBL" id="CAWUHD010000036">
    <property type="protein sequence ID" value="CAK7220568.1"/>
    <property type="molecule type" value="Genomic_DNA"/>
</dbReference>
<protein>
    <submittedName>
        <fullName evidence="2">Uncharacterized protein</fullName>
    </submittedName>
</protein>
<evidence type="ECO:0000256" key="1">
    <source>
        <dbReference type="SAM" id="MobiDB-lite"/>
    </source>
</evidence>
<feature type="compositionally biased region" description="Low complexity" evidence="1">
    <location>
        <begin position="281"/>
        <end position="303"/>
    </location>
</feature>
<feature type="region of interest" description="Disordered" evidence="1">
    <location>
        <begin position="250"/>
        <end position="317"/>
    </location>
</feature>
<feature type="region of interest" description="Disordered" evidence="1">
    <location>
        <begin position="1"/>
        <end position="22"/>
    </location>
</feature>
<gene>
    <name evidence="2" type="ORF">SEUCBS140593_004277</name>
</gene>
<organism evidence="2 3">
    <name type="scientific">Sporothrix eucalyptigena</name>
    <dbReference type="NCBI Taxonomy" id="1812306"/>
    <lineage>
        <taxon>Eukaryota</taxon>
        <taxon>Fungi</taxon>
        <taxon>Dikarya</taxon>
        <taxon>Ascomycota</taxon>
        <taxon>Pezizomycotina</taxon>
        <taxon>Sordariomycetes</taxon>
        <taxon>Sordariomycetidae</taxon>
        <taxon>Ophiostomatales</taxon>
        <taxon>Ophiostomataceae</taxon>
        <taxon>Sporothrix</taxon>
    </lineage>
</organism>
<dbReference type="Proteomes" id="UP001642482">
    <property type="component" value="Unassembled WGS sequence"/>
</dbReference>
<evidence type="ECO:0000313" key="2">
    <source>
        <dbReference type="EMBL" id="CAK7220568.1"/>
    </source>
</evidence>
<sequence>MASNIVRSQMPRAGGPTYEEKGGDTLRTFGFESDLPPAIPSQVYYSGGLGLGLQFQSPPQQTDAGSINRMPTAGLMRSNSGVSAFTHSPAASFSSSLVSAPSVMQGAVPYGANNAMPSNMGLPTGPVIVINGAGQQYLTDDISSATGTMRSRMPDPFYNQSQLARQPSDAYDPARRQVNRVSELSSLSSGFGDGEILVLPSDQQQVRASGATMVMPRAPPIPSGPPPAASSGAAGRFSWMRKQRMSRETVYTESSEDQPTKFRSVNSWVNQQTGRVRRGQASIDTTTSASAAGAGSMVGSSTAVLPGDEPGIPHPMPEEQRLTMMMDDEEVPRHPDTIPGIRTT</sequence>
<evidence type="ECO:0000313" key="3">
    <source>
        <dbReference type="Proteomes" id="UP001642482"/>
    </source>
</evidence>
<name>A0ABP0BLV0_9PEZI</name>